<feature type="binding site" evidence="7">
    <location>
        <position position="253"/>
    </location>
    <ligand>
        <name>Mg(2+)</name>
        <dbReference type="ChEBI" id="CHEBI:18420"/>
    </ligand>
</feature>
<dbReference type="EC" id="3.6.-.-" evidence="7"/>
<dbReference type="Pfam" id="PF01926">
    <property type="entry name" value="MMR_HSR1"/>
    <property type="match status" value="1"/>
</dbReference>
<feature type="binding site" evidence="7">
    <location>
        <position position="232"/>
    </location>
    <ligand>
        <name>Mg(2+)</name>
        <dbReference type="ChEBI" id="CHEBI:18420"/>
    </ligand>
</feature>
<dbReference type="GO" id="GO:0005525">
    <property type="term" value="F:GTP binding"/>
    <property type="evidence" value="ECO:0007669"/>
    <property type="project" value="UniProtKB-UniRule"/>
</dbReference>
<evidence type="ECO:0000256" key="6">
    <source>
        <dbReference type="ARBA" id="ARBA00023134"/>
    </source>
</evidence>
<keyword evidence="5 7" id="KW-0630">Potassium</keyword>
<comment type="similarity">
    <text evidence="1 7 8">Belongs to the TRAFAC class TrmE-Era-EngA-EngB-Septin-like GTPase superfamily. TrmE GTPase family.</text>
</comment>
<comment type="cofactor">
    <cofactor evidence="7">
        <name>K(+)</name>
        <dbReference type="ChEBI" id="CHEBI:29103"/>
    </cofactor>
    <text evidence="7">Binds 1 potassium ion per subunit.</text>
</comment>
<dbReference type="GO" id="GO:0005737">
    <property type="term" value="C:cytoplasm"/>
    <property type="evidence" value="ECO:0007669"/>
    <property type="project" value="UniProtKB-SubCell"/>
</dbReference>
<dbReference type="InterPro" id="IPR031168">
    <property type="entry name" value="G_TrmE"/>
</dbReference>
<comment type="subcellular location">
    <subcellularLocation>
        <location evidence="7">Cytoplasm</location>
    </subcellularLocation>
</comment>
<dbReference type="InterPro" id="IPR027417">
    <property type="entry name" value="P-loop_NTPase"/>
</dbReference>
<dbReference type="SUPFAM" id="SSF116878">
    <property type="entry name" value="TrmE connector domain"/>
    <property type="match status" value="1"/>
</dbReference>
<feature type="binding site" evidence="7">
    <location>
        <position position="228"/>
    </location>
    <ligand>
        <name>K(+)</name>
        <dbReference type="ChEBI" id="CHEBI:29103"/>
    </ligand>
</feature>
<dbReference type="Gene3D" id="3.40.50.300">
    <property type="entry name" value="P-loop containing nucleotide triphosphate hydrolases"/>
    <property type="match status" value="1"/>
</dbReference>
<sequence length="446" mass="49528">MDDKTIYALSTVFGKSGVAVFRISGKEALKSVQSLTDIDCNCINPRHAYFTALHGSDGCALDQALVIYFKAPFSFTGEDTVEIHSHGSKAVIASLLENLGNIEGFRLAEAGEFSRRAFYKGKMDLTEAEGLADLIDAETSEQQKYALRQMQGELKGLYECWRESLVTVLSHLEAYIDFPDEELPDNIVLNLENTVFKVRDEIQNHLNQSKYGERLHEGFRVVILGEPNAGKSSLLNTLAKREAVIVSDIAGTTRDAVDVYMNLGGYPVIFTDTAGLRVTDEQIEKKGIEIAYGKAKEADLVIALADGQNFDAKQFEEIAEDCKDKIIYVINKADCLNKKQCSEFLSKGNLIISAKQKTGIDNLIEKIKTRISEEFTGNSSALITRQRYREILNAVFKDLSSFNLDKSIELAAEDIRLAARNIGKITGRIEIDEILDKIFGSFCIGK</sequence>
<dbReference type="Pfam" id="PF12631">
    <property type="entry name" value="MnmE_helical"/>
    <property type="match status" value="1"/>
</dbReference>
<evidence type="ECO:0000256" key="4">
    <source>
        <dbReference type="ARBA" id="ARBA00022801"/>
    </source>
</evidence>
<feature type="binding site" evidence="7">
    <location>
        <position position="446"/>
    </location>
    <ligand>
        <name>(6S)-5-formyl-5,6,7,8-tetrahydrofolate</name>
        <dbReference type="ChEBI" id="CHEBI:57457"/>
    </ligand>
</feature>
<dbReference type="NCBIfam" id="TIGR00231">
    <property type="entry name" value="small_GTP"/>
    <property type="match status" value="1"/>
</dbReference>
<dbReference type="CDD" id="cd14858">
    <property type="entry name" value="TrmE_N"/>
    <property type="match status" value="1"/>
</dbReference>
<feature type="binding site" evidence="7">
    <location>
        <position position="247"/>
    </location>
    <ligand>
        <name>K(+)</name>
        <dbReference type="ChEBI" id="CHEBI:29103"/>
    </ligand>
</feature>
<proteinExistence type="inferred from homology"/>
<evidence type="ECO:0000256" key="2">
    <source>
        <dbReference type="ARBA" id="ARBA00022694"/>
    </source>
</evidence>
<comment type="function">
    <text evidence="7">Exhibits a very high intrinsic GTPase hydrolysis rate. Involved in the addition of a carboxymethylaminomethyl (cmnm) group at the wobble position (U34) of certain tRNAs, forming tRNA-cmnm(5)s(2)U34.</text>
</comment>
<organism evidence="10">
    <name type="scientific">uncultured Alphaproteobacteria bacterium</name>
    <dbReference type="NCBI Taxonomy" id="91750"/>
    <lineage>
        <taxon>Bacteria</taxon>
        <taxon>Pseudomonadati</taxon>
        <taxon>Pseudomonadota</taxon>
        <taxon>Alphaproteobacteria</taxon>
        <taxon>environmental samples</taxon>
    </lineage>
</organism>
<feature type="binding site" evidence="7">
    <location>
        <begin position="331"/>
        <end position="334"/>
    </location>
    <ligand>
        <name>GTP</name>
        <dbReference type="ChEBI" id="CHEBI:37565"/>
    </ligand>
</feature>
<dbReference type="NCBIfam" id="TIGR00450">
    <property type="entry name" value="mnmE_trmE_thdF"/>
    <property type="match status" value="1"/>
</dbReference>
<dbReference type="FunFam" id="3.30.1360.120:FF:000007">
    <property type="entry name" value="tRNA modification GTPase GTPBP3, mitochondrial"/>
    <property type="match status" value="1"/>
</dbReference>
<feature type="binding site" evidence="7">
    <location>
        <begin position="228"/>
        <end position="233"/>
    </location>
    <ligand>
        <name>GTP</name>
        <dbReference type="ChEBI" id="CHEBI:37565"/>
    </ligand>
</feature>
<dbReference type="InterPro" id="IPR006073">
    <property type="entry name" value="GTP-bd"/>
</dbReference>
<evidence type="ECO:0000256" key="1">
    <source>
        <dbReference type="ARBA" id="ARBA00011043"/>
    </source>
</evidence>
<feature type="binding site" evidence="7">
    <location>
        <position position="122"/>
    </location>
    <ligand>
        <name>(6S)-5-formyl-5,6,7,8-tetrahydrofolate</name>
        <dbReference type="ChEBI" id="CHEBI:57457"/>
    </ligand>
</feature>
<dbReference type="HAMAP" id="MF_00379">
    <property type="entry name" value="GTPase_MnmE"/>
    <property type="match status" value="1"/>
</dbReference>
<feature type="binding site" evidence="7">
    <location>
        <position position="249"/>
    </location>
    <ligand>
        <name>K(+)</name>
        <dbReference type="ChEBI" id="CHEBI:29103"/>
    </ligand>
</feature>
<evidence type="ECO:0000256" key="8">
    <source>
        <dbReference type="RuleBase" id="RU003313"/>
    </source>
</evidence>
<dbReference type="InterPro" id="IPR025867">
    <property type="entry name" value="MnmE_helical"/>
</dbReference>
<dbReference type="CDD" id="cd04164">
    <property type="entry name" value="trmE"/>
    <property type="match status" value="1"/>
</dbReference>
<keyword evidence="6 7" id="KW-0342">GTP-binding</keyword>
<gene>
    <name evidence="7 10" type="primary">mnmE</name>
    <name evidence="7" type="synonym">trmE</name>
    <name evidence="10" type="ORF">PlAlph_2130</name>
</gene>
<feature type="binding site" evidence="7">
    <location>
        <position position="82"/>
    </location>
    <ligand>
        <name>(6S)-5-formyl-5,6,7,8-tetrahydrofolate</name>
        <dbReference type="ChEBI" id="CHEBI:57457"/>
    </ligand>
</feature>
<evidence type="ECO:0000313" key="10">
    <source>
        <dbReference type="EMBL" id="QJR98209.1"/>
    </source>
</evidence>
<dbReference type="AlphaFoldDB" id="A0A6M4NN67"/>
<name>A0A6M4NN67_9PROT</name>
<keyword evidence="7" id="KW-0479">Metal-binding</keyword>
<dbReference type="InterPro" id="IPR004520">
    <property type="entry name" value="GTPase_MnmE"/>
</dbReference>
<dbReference type="SUPFAM" id="SSF52540">
    <property type="entry name" value="P-loop containing nucleoside triphosphate hydrolases"/>
    <property type="match status" value="1"/>
</dbReference>
<dbReference type="Gene3D" id="3.30.1360.120">
    <property type="entry name" value="Probable tRNA modification gtpase trme, domain 1"/>
    <property type="match status" value="1"/>
</dbReference>
<keyword evidence="4 7" id="KW-0378">Hydrolase</keyword>
<dbReference type="Pfam" id="PF10396">
    <property type="entry name" value="TrmE_N"/>
    <property type="match status" value="1"/>
</dbReference>
<protein>
    <recommendedName>
        <fullName evidence="7">tRNA modification GTPase MnmE</fullName>
        <ecNumber evidence="7">3.6.-.-</ecNumber>
    </recommendedName>
</protein>
<feature type="binding site" evidence="7">
    <location>
        <position position="252"/>
    </location>
    <ligand>
        <name>K(+)</name>
        <dbReference type="ChEBI" id="CHEBI:29103"/>
    </ligand>
</feature>
<feature type="binding site" evidence="7">
    <location>
        <begin position="247"/>
        <end position="253"/>
    </location>
    <ligand>
        <name>GTP</name>
        <dbReference type="ChEBI" id="CHEBI:37565"/>
    </ligand>
</feature>
<dbReference type="InterPro" id="IPR027368">
    <property type="entry name" value="MnmE_dom2"/>
</dbReference>
<dbReference type="PANTHER" id="PTHR42714:SF2">
    <property type="entry name" value="TRNA MODIFICATION GTPASE GTPBP3, MITOCHONDRIAL"/>
    <property type="match status" value="1"/>
</dbReference>
<keyword evidence="2 7" id="KW-0819">tRNA processing</keyword>
<dbReference type="InterPro" id="IPR027266">
    <property type="entry name" value="TrmE/GcvT-like"/>
</dbReference>
<dbReference type="GO" id="GO:0002098">
    <property type="term" value="P:tRNA wobble uridine modification"/>
    <property type="evidence" value="ECO:0007669"/>
    <property type="project" value="TreeGrafter"/>
</dbReference>
<accession>A0A6M4NN67</accession>
<keyword evidence="7" id="KW-0963">Cytoplasm</keyword>
<feature type="domain" description="TrmE-type G" evidence="9">
    <location>
        <begin position="218"/>
        <end position="372"/>
    </location>
</feature>
<dbReference type="InterPro" id="IPR005225">
    <property type="entry name" value="Small_GTP-bd"/>
</dbReference>
<dbReference type="GO" id="GO:0030488">
    <property type="term" value="P:tRNA methylation"/>
    <property type="evidence" value="ECO:0007669"/>
    <property type="project" value="TreeGrafter"/>
</dbReference>
<feature type="binding site" evidence="7">
    <location>
        <position position="22"/>
    </location>
    <ligand>
        <name>(6S)-5-formyl-5,6,7,8-tetrahydrofolate</name>
        <dbReference type="ChEBI" id="CHEBI:57457"/>
    </ligand>
</feature>
<dbReference type="PROSITE" id="PS51709">
    <property type="entry name" value="G_TRME"/>
    <property type="match status" value="1"/>
</dbReference>
<evidence type="ECO:0000256" key="7">
    <source>
        <dbReference type="HAMAP-Rule" id="MF_00379"/>
    </source>
</evidence>
<feature type="binding site" evidence="7">
    <location>
        <begin position="272"/>
        <end position="275"/>
    </location>
    <ligand>
        <name>GTP</name>
        <dbReference type="ChEBI" id="CHEBI:37565"/>
    </ligand>
</feature>
<dbReference type="Gene3D" id="1.20.120.430">
    <property type="entry name" value="tRNA modification GTPase MnmE domain 2"/>
    <property type="match status" value="1"/>
</dbReference>
<comment type="subunit">
    <text evidence="7">Homodimer. Heterotetramer of two MnmE and two MnmG subunits.</text>
</comment>
<evidence type="ECO:0000256" key="3">
    <source>
        <dbReference type="ARBA" id="ARBA00022741"/>
    </source>
</evidence>
<keyword evidence="3 7" id="KW-0547">Nucleotide-binding</keyword>
<dbReference type="PANTHER" id="PTHR42714">
    <property type="entry name" value="TRNA MODIFICATION GTPASE GTPBP3"/>
    <property type="match status" value="1"/>
</dbReference>
<dbReference type="NCBIfam" id="NF003661">
    <property type="entry name" value="PRK05291.1-3"/>
    <property type="match status" value="1"/>
</dbReference>
<dbReference type="EMBL" id="MN990729">
    <property type="protein sequence ID" value="QJR98209.1"/>
    <property type="molecule type" value="Genomic_DNA"/>
</dbReference>
<keyword evidence="7" id="KW-0460">Magnesium</keyword>
<dbReference type="GO" id="GO:0046872">
    <property type="term" value="F:metal ion binding"/>
    <property type="evidence" value="ECO:0007669"/>
    <property type="project" value="UniProtKB-KW"/>
</dbReference>
<reference evidence="10" key="1">
    <citation type="submission" date="2020-01" db="EMBL/GenBank/DDBJ databases">
        <title>Gastrointestinal microbiota of LL stock colony Peromyscus leucopus.</title>
        <authorList>
            <person name="Milovic A."/>
            <person name="Bassam K."/>
            <person name="Keay E."/>
            <person name="Barbour A.G."/>
        </authorList>
    </citation>
    <scope>NUCLEOTIDE SEQUENCE</scope>
    <source>
        <strain evidence="10">LL90</strain>
    </source>
</reference>
<comment type="caution">
    <text evidence="7">Lacks conserved residue(s) required for the propagation of feature annotation.</text>
</comment>
<dbReference type="InterPro" id="IPR018948">
    <property type="entry name" value="GTP-bd_TrmE_N"/>
</dbReference>
<evidence type="ECO:0000256" key="5">
    <source>
        <dbReference type="ARBA" id="ARBA00022958"/>
    </source>
</evidence>
<evidence type="ECO:0000259" key="9">
    <source>
        <dbReference type="PROSITE" id="PS51709"/>
    </source>
</evidence>
<dbReference type="GO" id="GO:0003924">
    <property type="term" value="F:GTPase activity"/>
    <property type="evidence" value="ECO:0007669"/>
    <property type="project" value="UniProtKB-UniRule"/>
</dbReference>